<evidence type="ECO:0000313" key="8">
    <source>
        <dbReference type="EMBL" id="MFC7750523.1"/>
    </source>
</evidence>
<comment type="catalytic activity">
    <reaction evidence="5">
        <text>malonyl-[ACP] + S-adenosyl-L-methionine = malonyl-[ACP] methyl ester + S-adenosyl-L-homocysteine</text>
        <dbReference type="Rhea" id="RHEA:17105"/>
        <dbReference type="Rhea" id="RHEA-COMP:9623"/>
        <dbReference type="Rhea" id="RHEA-COMP:9954"/>
        <dbReference type="ChEBI" id="CHEBI:57856"/>
        <dbReference type="ChEBI" id="CHEBI:59789"/>
        <dbReference type="ChEBI" id="CHEBI:78449"/>
        <dbReference type="ChEBI" id="CHEBI:78845"/>
        <dbReference type="EC" id="2.1.1.197"/>
    </reaction>
</comment>
<dbReference type="InterPro" id="IPR041698">
    <property type="entry name" value="Methyltransf_25"/>
</dbReference>
<keyword evidence="2 5" id="KW-0808">Transferase</keyword>
<feature type="region of interest" description="Disordered" evidence="6">
    <location>
        <begin position="38"/>
        <end position="58"/>
    </location>
</feature>
<evidence type="ECO:0000256" key="1">
    <source>
        <dbReference type="ARBA" id="ARBA00022603"/>
    </source>
</evidence>
<comment type="similarity">
    <text evidence="5">Belongs to the methyltransferase superfamily.</text>
</comment>
<evidence type="ECO:0000256" key="3">
    <source>
        <dbReference type="ARBA" id="ARBA00022691"/>
    </source>
</evidence>
<feature type="domain" description="Methyltransferase" evidence="7">
    <location>
        <begin position="60"/>
        <end position="161"/>
    </location>
</feature>
<dbReference type="EMBL" id="JBHTGQ010000023">
    <property type="protein sequence ID" value="MFC7750523.1"/>
    <property type="molecule type" value="Genomic_DNA"/>
</dbReference>
<proteinExistence type="inferred from homology"/>
<comment type="pathway">
    <text evidence="5">Cofactor biosynthesis; biotin biosynthesis.</text>
</comment>
<evidence type="ECO:0000256" key="6">
    <source>
        <dbReference type="SAM" id="MobiDB-lite"/>
    </source>
</evidence>
<protein>
    <recommendedName>
        <fullName evidence="5">Malonyl-[acyl-carrier protein] O-methyltransferase</fullName>
        <shortName evidence="5">Malonyl-ACP O-methyltransferase</shortName>
        <ecNumber evidence="5">2.1.1.197</ecNumber>
    </recommendedName>
    <alternativeName>
        <fullName evidence="5">Biotin synthesis protein BioC</fullName>
    </alternativeName>
</protein>
<evidence type="ECO:0000256" key="4">
    <source>
        <dbReference type="ARBA" id="ARBA00022756"/>
    </source>
</evidence>
<organism evidence="8 9">
    <name type="scientific">Paenibacillus thermoaerophilus</name>
    <dbReference type="NCBI Taxonomy" id="1215385"/>
    <lineage>
        <taxon>Bacteria</taxon>
        <taxon>Bacillati</taxon>
        <taxon>Bacillota</taxon>
        <taxon>Bacilli</taxon>
        <taxon>Bacillales</taxon>
        <taxon>Paenibacillaceae</taxon>
        <taxon>Paenibacillus</taxon>
    </lineage>
</organism>
<accession>A0ABW2V890</accession>
<comment type="function">
    <text evidence="5">Converts the free carboxyl group of a malonyl-thioester to its methyl ester by transfer of a methyl group from S-adenosyl-L-methionine (SAM). It allows to synthesize pimeloyl-ACP via the fatty acid synthetic pathway.</text>
</comment>
<dbReference type="PANTHER" id="PTHR43861">
    <property type="entry name" value="TRANS-ACONITATE 2-METHYLTRANSFERASE-RELATED"/>
    <property type="match status" value="1"/>
</dbReference>
<dbReference type="SUPFAM" id="SSF53335">
    <property type="entry name" value="S-adenosyl-L-methionine-dependent methyltransferases"/>
    <property type="match status" value="1"/>
</dbReference>
<keyword evidence="9" id="KW-1185">Reference proteome</keyword>
<dbReference type="NCBIfam" id="TIGR02072">
    <property type="entry name" value="BioC"/>
    <property type="match status" value="1"/>
</dbReference>
<dbReference type="Proteomes" id="UP001596528">
    <property type="component" value="Unassembled WGS sequence"/>
</dbReference>
<dbReference type="Pfam" id="PF13649">
    <property type="entry name" value="Methyltransf_25"/>
    <property type="match status" value="1"/>
</dbReference>
<keyword evidence="4 5" id="KW-0093">Biotin biosynthesis</keyword>
<dbReference type="Gene3D" id="3.40.50.150">
    <property type="entry name" value="Vaccinia Virus protein VP39"/>
    <property type="match status" value="1"/>
</dbReference>
<evidence type="ECO:0000256" key="5">
    <source>
        <dbReference type="HAMAP-Rule" id="MF_00835"/>
    </source>
</evidence>
<evidence type="ECO:0000259" key="7">
    <source>
        <dbReference type="Pfam" id="PF13649"/>
    </source>
</evidence>
<dbReference type="HAMAP" id="MF_00835">
    <property type="entry name" value="BioC"/>
    <property type="match status" value="1"/>
</dbReference>
<dbReference type="PANTHER" id="PTHR43861:SF1">
    <property type="entry name" value="TRANS-ACONITATE 2-METHYLTRANSFERASE"/>
    <property type="match status" value="1"/>
</dbReference>
<reference evidence="9" key="1">
    <citation type="journal article" date="2019" name="Int. J. Syst. Evol. Microbiol.">
        <title>The Global Catalogue of Microorganisms (GCM) 10K type strain sequencing project: providing services to taxonomists for standard genome sequencing and annotation.</title>
        <authorList>
            <consortium name="The Broad Institute Genomics Platform"/>
            <consortium name="The Broad Institute Genome Sequencing Center for Infectious Disease"/>
            <person name="Wu L."/>
            <person name="Ma J."/>
        </authorList>
    </citation>
    <scope>NUCLEOTIDE SEQUENCE [LARGE SCALE GENOMIC DNA]</scope>
    <source>
        <strain evidence="9">JCM 18657</strain>
    </source>
</reference>
<sequence>MNPRREFIRKQFDRSASSAYDDHANVQRMMAERLASLVAKSSRKPPGSRPDGASPSPARVLEIGCGTGFLTARLLSLLPDAALTALDLAPAMLETARRRISAAGSARSAERVRFLLADVETWAPGAAASSFDLIASSACFQWLADPGRTIRELRRLLAAGGQLAFATFGPQTFAELHASFAAAYESFGLPPQRHGLSFRSAEQWRRLLAEAGFASIRHERRLYTERHSSVAAFLRSVKAVGASATEATASGGLSSRKLFARMFAEYETRYASEAGIPATYEVLLFRAEAR</sequence>
<comment type="caution">
    <text evidence="8">The sequence shown here is derived from an EMBL/GenBank/DDBJ whole genome shotgun (WGS) entry which is preliminary data.</text>
</comment>
<dbReference type="GO" id="GO:0032259">
    <property type="term" value="P:methylation"/>
    <property type="evidence" value="ECO:0007669"/>
    <property type="project" value="UniProtKB-KW"/>
</dbReference>
<dbReference type="InterPro" id="IPR029063">
    <property type="entry name" value="SAM-dependent_MTases_sf"/>
</dbReference>
<evidence type="ECO:0000313" key="9">
    <source>
        <dbReference type="Proteomes" id="UP001596528"/>
    </source>
</evidence>
<dbReference type="InterPro" id="IPR011814">
    <property type="entry name" value="BioC"/>
</dbReference>
<name>A0ABW2V890_9BACL</name>
<keyword evidence="1 5" id="KW-0489">Methyltransferase</keyword>
<dbReference type="RefSeq" id="WP_138787881.1">
    <property type="nucleotide sequence ID" value="NZ_JBHTGQ010000023.1"/>
</dbReference>
<evidence type="ECO:0000256" key="2">
    <source>
        <dbReference type="ARBA" id="ARBA00022679"/>
    </source>
</evidence>
<keyword evidence="3 5" id="KW-0949">S-adenosyl-L-methionine</keyword>
<dbReference type="CDD" id="cd02440">
    <property type="entry name" value="AdoMet_MTases"/>
    <property type="match status" value="1"/>
</dbReference>
<dbReference type="GO" id="GO:0102130">
    <property type="term" value="F:malonyl-CoA methyltransferase activity"/>
    <property type="evidence" value="ECO:0007669"/>
    <property type="project" value="UniProtKB-EC"/>
</dbReference>
<gene>
    <name evidence="5 8" type="primary">bioC</name>
    <name evidence="8" type="ORF">ACFQWB_11370</name>
</gene>
<dbReference type="EC" id="2.1.1.197" evidence="5"/>